<comment type="cofactor">
    <cofactor evidence="16">
        <name>Zn(2+)</name>
        <dbReference type="ChEBI" id="CHEBI:29105"/>
    </cofactor>
    <text evidence="16">Binds 1 zinc ion per subunit.</text>
</comment>
<evidence type="ECO:0000313" key="19">
    <source>
        <dbReference type="EMBL" id="HHZ04822.1"/>
    </source>
</evidence>
<feature type="binding site" evidence="16">
    <location>
        <begin position="196"/>
        <end position="203"/>
    </location>
    <ligand>
        <name>ATP</name>
        <dbReference type="ChEBI" id="CHEBI:30616"/>
    </ligand>
</feature>
<keyword evidence="9 16" id="KW-0378">Hydrolase</keyword>
<evidence type="ECO:0000256" key="14">
    <source>
        <dbReference type="ARBA" id="ARBA00023136"/>
    </source>
</evidence>
<keyword evidence="8 16" id="KW-0547">Nucleotide-binding</keyword>
<dbReference type="SMART" id="SM00382">
    <property type="entry name" value="AAA"/>
    <property type="match status" value="1"/>
</dbReference>
<dbReference type="Pfam" id="PF01434">
    <property type="entry name" value="Peptidase_M41"/>
    <property type="match status" value="1"/>
</dbReference>
<dbReference type="Gene3D" id="3.40.50.300">
    <property type="entry name" value="P-loop containing nucleotide triphosphate hydrolases"/>
    <property type="match status" value="1"/>
</dbReference>
<evidence type="ECO:0000256" key="12">
    <source>
        <dbReference type="ARBA" id="ARBA00022989"/>
    </source>
</evidence>
<keyword evidence="12 16" id="KW-1133">Transmembrane helix</keyword>
<feature type="active site" evidence="16">
    <location>
        <position position="419"/>
    </location>
</feature>
<dbReference type="InterPro" id="IPR041569">
    <property type="entry name" value="AAA_lid_3"/>
</dbReference>
<evidence type="ECO:0000313" key="20">
    <source>
        <dbReference type="Proteomes" id="UP000525027"/>
    </source>
</evidence>
<comment type="caution">
    <text evidence="19">The sequence shown here is derived from an EMBL/GenBank/DDBJ whole genome shotgun (WGS) entry which is preliminary data.</text>
</comment>
<accession>A0A7V6ZF74</accession>
<gene>
    <name evidence="16" type="primary">ftsH</name>
    <name evidence="19" type="ORF">GX397_07200</name>
</gene>
<dbReference type="PANTHER" id="PTHR23076">
    <property type="entry name" value="METALLOPROTEASE M41 FTSH"/>
    <property type="match status" value="1"/>
</dbReference>
<keyword evidence="4" id="KW-0997">Cell inner membrane</keyword>
<comment type="subcellular location">
    <subcellularLocation>
        <location evidence="16">Cell membrane</location>
        <topology evidence="16">Multi-pass membrane protein</topology>
        <orientation evidence="16">Cytoplasmic side</orientation>
    </subcellularLocation>
    <subcellularLocation>
        <location evidence="1">Membrane</location>
    </subcellularLocation>
</comment>
<dbReference type="InterPro" id="IPR037219">
    <property type="entry name" value="Peptidase_M41-like"/>
</dbReference>
<dbReference type="InterPro" id="IPR000642">
    <property type="entry name" value="Peptidase_M41"/>
</dbReference>
<dbReference type="NCBIfam" id="TIGR01241">
    <property type="entry name" value="FtsH_fam"/>
    <property type="match status" value="1"/>
</dbReference>
<feature type="binding site" evidence="16">
    <location>
        <position position="418"/>
    </location>
    <ligand>
        <name>Zn(2+)</name>
        <dbReference type="ChEBI" id="CHEBI:29105"/>
        <note>catalytic</note>
    </ligand>
</feature>
<evidence type="ECO:0000256" key="15">
    <source>
        <dbReference type="ARBA" id="ARBA00061570"/>
    </source>
</evidence>
<evidence type="ECO:0000256" key="13">
    <source>
        <dbReference type="ARBA" id="ARBA00023049"/>
    </source>
</evidence>
<reference evidence="19 20" key="1">
    <citation type="journal article" date="2020" name="Biotechnol. Biofuels">
        <title>New insights from the biogas microbiome by comprehensive genome-resolved metagenomics of nearly 1600 species originating from multiple anaerobic digesters.</title>
        <authorList>
            <person name="Campanaro S."/>
            <person name="Treu L."/>
            <person name="Rodriguez-R L.M."/>
            <person name="Kovalovszki A."/>
            <person name="Ziels R.M."/>
            <person name="Maus I."/>
            <person name="Zhu X."/>
            <person name="Kougias P.G."/>
            <person name="Basile A."/>
            <person name="Luo G."/>
            <person name="Schluter A."/>
            <person name="Konstantinidis K.T."/>
            <person name="Angelidaki I."/>
        </authorList>
    </citation>
    <scope>NUCLEOTIDE SEQUENCE [LARGE SCALE GENOMIC DNA]</scope>
    <source>
        <strain evidence="19">AS25fmACSIPFO_94</strain>
    </source>
</reference>
<comment type="similarity">
    <text evidence="2 16">In the C-terminal section; belongs to the peptidase M41 family.</text>
</comment>
<dbReference type="HAMAP" id="MF_01458">
    <property type="entry name" value="FtsH"/>
    <property type="match status" value="1"/>
</dbReference>
<sequence length="637" mass="70559">MNRMMKNLGLYLILIVLVVSLVNMFITPMQQTRDVAPLSYSEFLEQVDKGNVTEVAIDGSSITGKLKDGRVFNTYAVGVGDLAKEIAARGVNVEVKPPQAAPWWSGMVSSLFPTLLLIGAWIFILYHMQGGGSKVMSFAKSKAKMFLDNRPKVTFDDVAGCDEAKEELHEVIEFLRNPRKFSALGARVPRGVLLLGHPGTGKTLLARAVAGEADVPFFSISGSDFVEMFVGVGAARVRDLFEQARKYQPCIIFIDEIDAVGRHRGAGLGGGHDEREQTLNQLLVELDGFDASTGIIVIAATNRPDILDPALLRPGRFDRQIVVDRPDFNGRLAILKVHLRDKKVDPNVNLEIIAKRTPGFVGADLANLVNESALLAARRNKKQITMEEFEEAIDRVIAGPERRSRVISPKEKRVIALHESGHALVAKLLPDCDPVHKVSIIPRGHQALGYTMQLPEEDRFLISKKELLNQICVLLGGRVTEELKSDDITTGSQNDLERATQIARKMVTEFGMSERLGPVRLGRKQHEIFLGRDIVEDRNYSEEIAYAIDQEVRRIIDDCYELVRDLLVKHDSVLEKIAAVLLEKEVLEGEELDSLINEKLDEVTDRSEGDADAESVAAAQAVEKKTSLQLEPRIDPA</sequence>
<keyword evidence="14 16" id="KW-0472">Membrane</keyword>
<dbReference type="InterPro" id="IPR003960">
    <property type="entry name" value="ATPase_AAA_CS"/>
</dbReference>
<comment type="function">
    <text evidence="16">Acts as a processive, ATP-dependent zinc metallopeptidase for both cytoplasmic and membrane proteins. Plays a role in the quality control of integral membrane proteins.</text>
</comment>
<evidence type="ECO:0000256" key="1">
    <source>
        <dbReference type="ARBA" id="ARBA00004370"/>
    </source>
</evidence>
<dbReference type="Pfam" id="PF17862">
    <property type="entry name" value="AAA_lid_3"/>
    <property type="match status" value="1"/>
</dbReference>
<dbReference type="CDD" id="cd19501">
    <property type="entry name" value="RecA-like_FtsH"/>
    <property type="match status" value="1"/>
</dbReference>
<dbReference type="FunFam" id="1.10.8.60:FF:000001">
    <property type="entry name" value="ATP-dependent zinc metalloprotease FtsH"/>
    <property type="match status" value="1"/>
</dbReference>
<organism evidence="19 20">
    <name type="scientific">Acetomicrobium hydrogeniformans</name>
    <dbReference type="NCBI Taxonomy" id="649746"/>
    <lineage>
        <taxon>Bacteria</taxon>
        <taxon>Thermotogati</taxon>
        <taxon>Synergistota</taxon>
        <taxon>Synergistia</taxon>
        <taxon>Synergistales</taxon>
        <taxon>Acetomicrobiaceae</taxon>
        <taxon>Acetomicrobium</taxon>
    </lineage>
</organism>
<evidence type="ECO:0000256" key="5">
    <source>
        <dbReference type="ARBA" id="ARBA00022670"/>
    </source>
</evidence>
<dbReference type="SUPFAM" id="SSF140990">
    <property type="entry name" value="FtsH protease domain-like"/>
    <property type="match status" value="1"/>
</dbReference>
<keyword evidence="11 16" id="KW-0067">ATP-binding</keyword>
<comment type="caution">
    <text evidence="16">Lacks conserved residue(s) required for the propagation of feature annotation.</text>
</comment>
<dbReference type="Gene3D" id="1.20.58.760">
    <property type="entry name" value="Peptidase M41"/>
    <property type="match status" value="1"/>
</dbReference>
<dbReference type="Pfam" id="PF06480">
    <property type="entry name" value="FtsH_ext"/>
    <property type="match status" value="1"/>
</dbReference>
<dbReference type="Pfam" id="PF00004">
    <property type="entry name" value="AAA"/>
    <property type="match status" value="1"/>
</dbReference>
<dbReference type="AlphaFoldDB" id="A0A7V6ZF74"/>
<dbReference type="GO" id="GO:0006508">
    <property type="term" value="P:proteolysis"/>
    <property type="evidence" value="ECO:0007669"/>
    <property type="project" value="UniProtKB-KW"/>
</dbReference>
<dbReference type="Gene3D" id="1.10.8.60">
    <property type="match status" value="1"/>
</dbReference>
<dbReference type="SUPFAM" id="SSF52540">
    <property type="entry name" value="P-loop containing nucleoside triphosphate hydrolases"/>
    <property type="match status" value="1"/>
</dbReference>
<comment type="similarity">
    <text evidence="15 16">In the central section; belongs to the AAA ATPase family.</text>
</comment>
<keyword evidence="3 16" id="KW-1003">Cell membrane</keyword>
<dbReference type="InterPro" id="IPR011546">
    <property type="entry name" value="Pept_M41_FtsH_extracell"/>
</dbReference>
<evidence type="ECO:0000256" key="9">
    <source>
        <dbReference type="ARBA" id="ARBA00022801"/>
    </source>
</evidence>
<dbReference type="EC" id="3.4.24.-" evidence="16"/>
<dbReference type="InterPro" id="IPR027417">
    <property type="entry name" value="P-loop_NTPase"/>
</dbReference>
<dbReference type="RefSeq" id="WP_273003217.1">
    <property type="nucleotide sequence ID" value="NZ_DURU01000130.1"/>
</dbReference>
<dbReference type="Proteomes" id="UP000525027">
    <property type="component" value="Unassembled WGS sequence"/>
</dbReference>
<evidence type="ECO:0000256" key="3">
    <source>
        <dbReference type="ARBA" id="ARBA00022475"/>
    </source>
</evidence>
<evidence type="ECO:0000256" key="10">
    <source>
        <dbReference type="ARBA" id="ARBA00022833"/>
    </source>
</evidence>
<dbReference type="GO" id="GO:0004176">
    <property type="term" value="F:ATP-dependent peptidase activity"/>
    <property type="evidence" value="ECO:0007669"/>
    <property type="project" value="InterPro"/>
</dbReference>
<feature type="binding site" evidence="16">
    <location>
        <position position="422"/>
    </location>
    <ligand>
        <name>Zn(2+)</name>
        <dbReference type="ChEBI" id="CHEBI:29105"/>
        <note>catalytic</note>
    </ligand>
</feature>
<keyword evidence="7 16" id="KW-0479">Metal-binding</keyword>
<evidence type="ECO:0000256" key="2">
    <source>
        <dbReference type="ARBA" id="ARBA00010044"/>
    </source>
</evidence>
<comment type="subunit">
    <text evidence="16">Homohexamer.</text>
</comment>
<dbReference type="FunFam" id="3.40.50.300:FF:000001">
    <property type="entry name" value="ATP-dependent zinc metalloprotease FtsH"/>
    <property type="match status" value="1"/>
</dbReference>
<dbReference type="GO" id="GO:0005886">
    <property type="term" value="C:plasma membrane"/>
    <property type="evidence" value="ECO:0007669"/>
    <property type="project" value="UniProtKB-SubCell"/>
</dbReference>
<evidence type="ECO:0000256" key="17">
    <source>
        <dbReference type="RuleBase" id="RU003651"/>
    </source>
</evidence>
<feature type="domain" description="AAA+ ATPase" evidence="18">
    <location>
        <begin position="188"/>
        <end position="327"/>
    </location>
</feature>
<evidence type="ECO:0000256" key="7">
    <source>
        <dbReference type="ARBA" id="ARBA00022723"/>
    </source>
</evidence>
<evidence type="ECO:0000256" key="4">
    <source>
        <dbReference type="ARBA" id="ARBA00022519"/>
    </source>
</evidence>
<feature type="transmembrane region" description="Helical" evidence="16">
    <location>
        <begin position="103"/>
        <end position="126"/>
    </location>
</feature>
<keyword evidence="10 16" id="KW-0862">Zinc</keyword>
<dbReference type="FunFam" id="1.20.58.760:FF:000001">
    <property type="entry name" value="ATP-dependent zinc metalloprotease FtsH"/>
    <property type="match status" value="1"/>
</dbReference>
<evidence type="ECO:0000256" key="11">
    <source>
        <dbReference type="ARBA" id="ARBA00022840"/>
    </source>
</evidence>
<keyword evidence="6 16" id="KW-0812">Transmembrane</keyword>
<keyword evidence="5 16" id="KW-0645">Protease</keyword>
<dbReference type="InterPro" id="IPR003593">
    <property type="entry name" value="AAA+_ATPase"/>
</dbReference>
<dbReference type="GO" id="GO:0004222">
    <property type="term" value="F:metalloendopeptidase activity"/>
    <property type="evidence" value="ECO:0007669"/>
    <property type="project" value="InterPro"/>
</dbReference>
<evidence type="ECO:0000256" key="8">
    <source>
        <dbReference type="ARBA" id="ARBA00022741"/>
    </source>
</evidence>
<keyword evidence="13 16" id="KW-0482">Metalloprotease</keyword>
<dbReference type="PROSITE" id="PS00674">
    <property type="entry name" value="AAA"/>
    <property type="match status" value="1"/>
</dbReference>
<dbReference type="GO" id="GO:0005524">
    <property type="term" value="F:ATP binding"/>
    <property type="evidence" value="ECO:0007669"/>
    <property type="project" value="UniProtKB-UniRule"/>
</dbReference>
<comment type="similarity">
    <text evidence="17">Belongs to the AAA ATPase family.</text>
</comment>
<evidence type="ECO:0000256" key="16">
    <source>
        <dbReference type="HAMAP-Rule" id="MF_01458"/>
    </source>
</evidence>
<feature type="binding site" evidence="16">
    <location>
        <position position="495"/>
    </location>
    <ligand>
        <name>Zn(2+)</name>
        <dbReference type="ChEBI" id="CHEBI:29105"/>
        <note>catalytic</note>
    </ligand>
</feature>
<name>A0A7V6ZF74_9BACT</name>
<dbReference type="GO" id="GO:0030163">
    <property type="term" value="P:protein catabolic process"/>
    <property type="evidence" value="ECO:0007669"/>
    <property type="project" value="UniProtKB-UniRule"/>
</dbReference>
<protein>
    <recommendedName>
        <fullName evidence="16">ATP-dependent zinc metalloprotease FtsH</fullName>
        <ecNumber evidence="16">3.4.24.-</ecNumber>
    </recommendedName>
</protein>
<dbReference type="InterPro" id="IPR005936">
    <property type="entry name" value="FtsH"/>
</dbReference>
<evidence type="ECO:0000259" key="18">
    <source>
        <dbReference type="SMART" id="SM00382"/>
    </source>
</evidence>
<dbReference type="InterPro" id="IPR003959">
    <property type="entry name" value="ATPase_AAA_core"/>
</dbReference>
<dbReference type="EMBL" id="DURU01000130">
    <property type="protein sequence ID" value="HHZ04822.1"/>
    <property type="molecule type" value="Genomic_DNA"/>
</dbReference>
<evidence type="ECO:0000256" key="6">
    <source>
        <dbReference type="ARBA" id="ARBA00022692"/>
    </source>
</evidence>
<dbReference type="PANTHER" id="PTHR23076:SF97">
    <property type="entry name" value="ATP-DEPENDENT ZINC METALLOPROTEASE YME1L1"/>
    <property type="match status" value="1"/>
</dbReference>
<dbReference type="GO" id="GO:0016887">
    <property type="term" value="F:ATP hydrolysis activity"/>
    <property type="evidence" value="ECO:0007669"/>
    <property type="project" value="UniProtKB-UniRule"/>
</dbReference>
<dbReference type="Gene3D" id="3.30.720.210">
    <property type="match status" value="1"/>
</dbReference>
<dbReference type="GO" id="GO:0008270">
    <property type="term" value="F:zinc ion binding"/>
    <property type="evidence" value="ECO:0007669"/>
    <property type="project" value="UniProtKB-UniRule"/>
</dbReference>
<proteinExistence type="inferred from homology"/>